<evidence type="ECO:0000313" key="2">
    <source>
        <dbReference type="EMBL" id="KAK8996604.1"/>
    </source>
</evidence>
<evidence type="ECO:0000313" key="3">
    <source>
        <dbReference type="Proteomes" id="UP001396334"/>
    </source>
</evidence>
<feature type="domain" description="Endonuclease/exonuclease/phosphatase" evidence="1">
    <location>
        <begin position="152"/>
        <end position="248"/>
    </location>
</feature>
<dbReference type="Gene3D" id="3.60.10.10">
    <property type="entry name" value="Endonuclease/exonuclease/phosphatase"/>
    <property type="match status" value="1"/>
</dbReference>
<accession>A0ABR2Q7T6</accession>
<gene>
    <name evidence="2" type="ORF">V6N11_081871</name>
</gene>
<protein>
    <recommendedName>
        <fullName evidence="1">Endonuclease/exonuclease/phosphatase domain-containing protein</fullName>
    </recommendedName>
</protein>
<keyword evidence="3" id="KW-1185">Reference proteome</keyword>
<dbReference type="EMBL" id="JBBPBN010000044">
    <property type="protein sequence ID" value="KAK8996604.1"/>
    <property type="molecule type" value="Genomic_DNA"/>
</dbReference>
<dbReference type="Pfam" id="PF03372">
    <property type="entry name" value="Exo_endo_phos"/>
    <property type="match status" value="1"/>
</dbReference>
<proteinExistence type="predicted"/>
<dbReference type="SUPFAM" id="SSF56219">
    <property type="entry name" value="DNase I-like"/>
    <property type="match status" value="1"/>
</dbReference>
<sequence length="321" mass="36457">MTIIEVVEKFGPWMQATKRRARRSGSNRDPIENNAIVGKQTMQPMKGRYEVLGSGENDPSALKDFVSGPISISPGCSDSLVEKSRELNPMATTLRVGRDGRESSLSTAPFVIQDNQGSTKITKNCDESVRHFRTGGKKDSMEWDWTVVSQRGIWVMWSEAVLLDVIVVFDQFIHTIYVYKQSGKTTFITFVYASPDGVKRWDLWLQLLALKPVGNDPWVLGGDFNVILSSRERMGGAERRVVTCSRFSTFMEDVELNDLGYQDHRPVLLLRLSLQAVKRSVPFRYLVAWQDDQRFSKLLTSLWEPNANVIANFVIALFFTF</sequence>
<name>A0ABR2Q7T6_9ROSI</name>
<dbReference type="Proteomes" id="UP001396334">
    <property type="component" value="Unassembled WGS sequence"/>
</dbReference>
<dbReference type="InterPro" id="IPR036691">
    <property type="entry name" value="Endo/exonu/phosph_ase_sf"/>
</dbReference>
<organism evidence="2 3">
    <name type="scientific">Hibiscus sabdariffa</name>
    <name type="common">roselle</name>
    <dbReference type="NCBI Taxonomy" id="183260"/>
    <lineage>
        <taxon>Eukaryota</taxon>
        <taxon>Viridiplantae</taxon>
        <taxon>Streptophyta</taxon>
        <taxon>Embryophyta</taxon>
        <taxon>Tracheophyta</taxon>
        <taxon>Spermatophyta</taxon>
        <taxon>Magnoliopsida</taxon>
        <taxon>eudicotyledons</taxon>
        <taxon>Gunneridae</taxon>
        <taxon>Pentapetalae</taxon>
        <taxon>rosids</taxon>
        <taxon>malvids</taxon>
        <taxon>Malvales</taxon>
        <taxon>Malvaceae</taxon>
        <taxon>Malvoideae</taxon>
        <taxon>Hibiscus</taxon>
    </lineage>
</organism>
<comment type="caution">
    <text evidence="2">The sequence shown here is derived from an EMBL/GenBank/DDBJ whole genome shotgun (WGS) entry which is preliminary data.</text>
</comment>
<dbReference type="InterPro" id="IPR005135">
    <property type="entry name" value="Endo/exonuclease/phosphatase"/>
</dbReference>
<reference evidence="2 3" key="1">
    <citation type="journal article" date="2024" name="G3 (Bethesda)">
        <title>Genome assembly of Hibiscus sabdariffa L. provides insights into metabolisms of medicinal natural products.</title>
        <authorList>
            <person name="Kim T."/>
        </authorList>
    </citation>
    <scope>NUCLEOTIDE SEQUENCE [LARGE SCALE GENOMIC DNA]</scope>
    <source>
        <strain evidence="2">TK-2024</strain>
        <tissue evidence="2">Old leaves</tissue>
    </source>
</reference>
<evidence type="ECO:0000259" key="1">
    <source>
        <dbReference type="Pfam" id="PF03372"/>
    </source>
</evidence>